<evidence type="ECO:0008006" key="4">
    <source>
        <dbReference type="Google" id="ProtNLM"/>
    </source>
</evidence>
<evidence type="ECO:0000256" key="1">
    <source>
        <dbReference type="SAM" id="Phobius"/>
    </source>
</evidence>
<feature type="transmembrane region" description="Helical" evidence="1">
    <location>
        <begin position="400"/>
        <end position="419"/>
    </location>
</feature>
<dbReference type="AlphaFoldDB" id="A0A1F6MCX8"/>
<gene>
    <name evidence="2" type="ORF">A2754_03795</name>
</gene>
<dbReference type="Gene3D" id="2.120.10.30">
    <property type="entry name" value="TolB, C-terminal domain"/>
    <property type="match status" value="1"/>
</dbReference>
<dbReference type="EMBL" id="MFPU01000037">
    <property type="protein sequence ID" value="OGH69474.1"/>
    <property type="molecule type" value="Genomic_DNA"/>
</dbReference>
<sequence>MDHVLQLNEFFVEGGKQELSHVLLHITEPSTPEEMSKGYFFAICEINQAETKYITKLQEIIDEAENNYYETPDEVGKTSLEIILEKINQHAYALVRPGVTLNCVIGAIRQPEIIFTFFGKPQMVLFYKNRQGLYQKMDLINANAEETEKDDSPQLFSQIVQGKISPNDYLFAGPPHITNYFSHDRLEKIITSKPAAESAQHIERVLGELKGGYSFGGMIMQIRQPDENEVVKKAPFPIQRGDSAKSLNSLFNRERNTASTLSPSFLPRFNGGSFKSLFEPKPTEAVVPEIKKPIFPTAQINSAHVNAHRVRPNTESYLTTEKLRAFLGLAVRYTKAIIQGLWWILLFLISILHSLFRGAIMLFFVISNYQHRRKTILEDWKRQWRGYKENVKRLPAVTKIMLLASVALGIFFIGSILYLRVQQKQAVATQAFQDGVKTIREKKDAMESALIYKNEAAALADLVLAKNILADLRCTTKDQKTACTTLGNELAELTTRIRKLTTTIPELLVDWGAIFQIRPENLIKVKSKLIAFSSTSSTLVIYDLLTKESRIMPTSISSKGFNEAATPKENDYALFLSNSRDLISLNPDDSSIKNIDVAYPNENVNIQSMVVYNRRLYSLDILNNKIYKHDTIKTGFSRGKEWAQNTGNALENGEDITIDGDVFVITKTGQIAKFTAGAYQPFPIEGLDPALGPGGKIWTYTDIDYIYVLDGKNKRLLILQKDGRLKQQLTAIEFKNPSGMVIDPAASTAYILDTSKLFKITLK</sequence>
<dbReference type="Proteomes" id="UP000177953">
    <property type="component" value="Unassembled WGS sequence"/>
</dbReference>
<accession>A0A1F6MCX8</accession>
<protein>
    <recommendedName>
        <fullName evidence="4">PPM-type phosphatase domain-containing protein</fullName>
    </recommendedName>
</protein>
<evidence type="ECO:0000313" key="3">
    <source>
        <dbReference type="Proteomes" id="UP000177953"/>
    </source>
</evidence>
<reference evidence="2 3" key="1">
    <citation type="journal article" date="2016" name="Nat. Commun.">
        <title>Thousands of microbial genomes shed light on interconnected biogeochemical processes in an aquifer system.</title>
        <authorList>
            <person name="Anantharaman K."/>
            <person name="Brown C.T."/>
            <person name="Hug L.A."/>
            <person name="Sharon I."/>
            <person name="Castelle C.J."/>
            <person name="Probst A.J."/>
            <person name="Thomas B.C."/>
            <person name="Singh A."/>
            <person name="Wilkins M.J."/>
            <person name="Karaoz U."/>
            <person name="Brodie E.L."/>
            <person name="Williams K.H."/>
            <person name="Hubbard S.S."/>
            <person name="Banfield J.F."/>
        </authorList>
    </citation>
    <scope>NUCLEOTIDE SEQUENCE [LARGE SCALE GENOMIC DNA]</scope>
</reference>
<keyword evidence="1" id="KW-1133">Transmembrane helix</keyword>
<organism evidence="2 3">
    <name type="scientific">Candidatus Magasanikbacteria bacterium RIFCSPHIGHO2_01_FULL_47_8</name>
    <dbReference type="NCBI Taxonomy" id="1798673"/>
    <lineage>
        <taxon>Bacteria</taxon>
        <taxon>Candidatus Magasanikiibacteriota</taxon>
    </lineage>
</organism>
<proteinExistence type="predicted"/>
<comment type="caution">
    <text evidence="2">The sequence shown here is derived from an EMBL/GenBank/DDBJ whole genome shotgun (WGS) entry which is preliminary data.</text>
</comment>
<feature type="transmembrane region" description="Helical" evidence="1">
    <location>
        <begin position="341"/>
        <end position="366"/>
    </location>
</feature>
<keyword evidence="1" id="KW-0812">Transmembrane</keyword>
<name>A0A1F6MCX8_9BACT</name>
<keyword evidence="1" id="KW-0472">Membrane</keyword>
<evidence type="ECO:0000313" key="2">
    <source>
        <dbReference type="EMBL" id="OGH69474.1"/>
    </source>
</evidence>
<dbReference type="InterPro" id="IPR011042">
    <property type="entry name" value="6-blade_b-propeller_TolB-like"/>
</dbReference>
<dbReference type="SUPFAM" id="SSF63825">
    <property type="entry name" value="YWTD domain"/>
    <property type="match status" value="1"/>
</dbReference>